<dbReference type="AlphaFoldDB" id="A0AAD4L987"/>
<sequence length="310" mass="34828">MKDPKDVSSHAWSVAQAVHNLATDISQFSEFRFTSTQRLFVIRPAADSRQVAAVEFGTNYLRRAVAHAYANHDHATRRSFYSKIRRDPRFSLPAGQIYEIHVLLWFRHARNTEFLTCTSNATGLPQLKLPACPRNLKFFSKPQELDKIYEPGRPVCWVPTSETLPALGAVVLTNHSVITVQISITSNHDAKNLGFEDIYRNLPPHLKTKPRCHVFITDSEFNAESLQEQNLTVPGGTQVFAAIADVEELDSKVAITGDRLEALEKDRVSVYWLRTIRHLLGNLAGTSTRSNGHEGMLGKSVPVRPGDIFR</sequence>
<evidence type="ECO:0000313" key="1">
    <source>
        <dbReference type="EMBL" id="KAH8982417.1"/>
    </source>
</evidence>
<comment type="caution">
    <text evidence="1">The sequence shown here is derived from an EMBL/GenBank/DDBJ whole genome shotgun (WGS) entry which is preliminary data.</text>
</comment>
<dbReference type="Proteomes" id="UP001201163">
    <property type="component" value="Unassembled WGS sequence"/>
</dbReference>
<accession>A0AAD4L987</accession>
<gene>
    <name evidence="1" type="ORF">EDB92DRAFT_124508</name>
</gene>
<protein>
    <submittedName>
        <fullName evidence="1">Uncharacterized protein</fullName>
    </submittedName>
</protein>
<keyword evidence="2" id="KW-1185">Reference proteome</keyword>
<dbReference type="EMBL" id="JAKELL010000100">
    <property type="protein sequence ID" value="KAH8982417.1"/>
    <property type="molecule type" value="Genomic_DNA"/>
</dbReference>
<reference evidence="1" key="1">
    <citation type="submission" date="2022-01" db="EMBL/GenBank/DDBJ databases">
        <title>Comparative genomics reveals a dynamic genome evolution in the ectomycorrhizal milk-cap (Lactarius) mushrooms.</title>
        <authorList>
            <consortium name="DOE Joint Genome Institute"/>
            <person name="Lebreton A."/>
            <person name="Tang N."/>
            <person name="Kuo A."/>
            <person name="LaButti K."/>
            <person name="Drula E."/>
            <person name="Barry K."/>
            <person name="Clum A."/>
            <person name="Lipzen A."/>
            <person name="Mousain D."/>
            <person name="Ng V."/>
            <person name="Wang R."/>
            <person name="Wang X."/>
            <person name="Dai Y."/>
            <person name="Henrissat B."/>
            <person name="Grigoriev I.V."/>
            <person name="Guerin-Laguette A."/>
            <person name="Yu F."/>
            <person name="Martin F.M."/>
        </authorList>
    </citation>
    <scope>NUCLEOTIDE SEQUENCE</scope>
    <source>
        <strain evidence="1">QP</strain>
    </source>
</reference>
<organism evidence="1 2">
    <name type="scientific">Lactarius akahatsu</name>
    <dbReference type="NCBI Taxonomy" id="416441"/>
    <lineage>
        <taxon>Eukaryota</taxon>
        <taxon>Fungi</taxon>
        <taxon>Dikarya</taxon>
        <taxon>Basidiomycota</taxon>
        <taxon>Agaricomycotina</taxon>
        <taxon>Agaricomycetes</taxon>
        <taxon>Russulales</taxon>
        <taxon>Russulaceae</taxon>
        <taxon>Lactarius</taxon>
    </lineage>
</organism>
<name>A0AAD4L987_9AGAM</name>
<evidence type="ECO:0000313" key="2">
    <source>
        <dbReference type="Proteomes" id="UP001201163"/>
    </source>
</evidence>
<proteinExistence type="predicted"/>